<evidence type="ECO:0008006" key="4">
    <source>
        <dbReference type="Google" id="ProtNLM"/>
    </source>
</evidence>
<feature type="chain" id="PRO_5047085400" description="Orphan protein" evidence="1">
    <location>
        <begin position="21"/>
        <end position="110"/>
    </location>
</feature>
<keyword evidence="3" id="KW-1185">Reference proteome</keyword>
<dbReference type="Proteomes" id="UP000638462">
    <property type="component" value="Unassembled WGS sequence"/>
</dbReference>
<reference evidence="3" key="1">
    <citation type="journal article" date="2019" name="Int. J. Syst. Evol. Microbiol.">
        <title>The Global Catalogue of Microorganisms (GCM) 10K type strain sequencing project: providing services to taxonomists for standard genome sequencing and annotation.</title>
        <authorList>
            <consortium name="The Broad Institute Genomics Platform"/>
            <consortium name="The Broad Institute Genome Sequencing Center for Infectious Disease"/>
            <person name="Wu L."/>
            <person name="Ma J."/>
        </authorList>
    </citation>
    <scope>NUCLEOTIDE SEQUENCE [LARGE SCALE GENOMIC DNA]</scope>
    <source>
        <strain evidence="3">CGMCC 1.15394</strain>
    </source>
</reference>
<keyword evidence="1" id="KW-0732">Signal</keyword>
<organism evidence="2 3">
    <name type="scientific">Pseudoalteromonas gelatinilytica</name>
    <dbReference type="NCBI Taxonomy" id="1703256"/>
    <lineage>
        <taxon>Bacteria</taxon>
        <taxon>Pseudomonadati</taxon>
        <taxon>Pseudomonadota</taxon>
        <taxon>Gammaproteobacteria</taxon>
        <taxon>Alteromonadales</taxon>
        <taxon>Pseudoalteromonadaceae</taxon>
        <taxon>Pseudoalteromonas</taxon>
    </lineage>
</organism>
<gene>
    <name evidence="2" type="ORF">GCM10008027_19080</name>
</gene>
<dbReference type="EMBL" id="BMIT01000006">
    <property type="protein sequence ID" value="GGE94357.1"/>
    <property type="molecule type" value="Genomic_DNA"/>
</dbReference>
<sequence>MKNSILILLLLLSVSWACNATIDIEYRITEVANSKSSYGLSVRAPASDPKQLVPYWHRKAKEICGSKNYKNSQLIKKETQCGDALRVNRSGQKCEVIPASVFGTLRCESI</sequence>
<evidence type="ECO:0000313" key="3">
    <source>
        <dbReference type="Proteomes" id="UP000638462"/>
    </source>
</evidence>
<evidence type="ECO:0000256" key="1">
    <source>
        <dbReference type="SAM" id="SignalP"/>
    </source>
</evidence>
<protein>
    <recommendedName>
        <fullName evidence="4">Orphan protein</fullName>
    </recommendedName>
</protein>
<evidence type="ECO:0000313" key="2">
    <source>
        <dbReference type="EMBL" id="GGE94357.1"/>
    </source>
</evidence>
<proteinExistence type="predicted"/>
<accession>A0ABQ1TG58</accession>
<comment type="caution">
    <text evidence="2">The sequence shown here is derived from an EMBL/GenBank/DDBJ whole genome shotgun (WGS) entry which is preliminary data.</text>
</comment>
<feature type="signal peptide" evidence="1">
    <location>
        <begin position="1"/>
        <end position="20"/>
    </location>
</feature>
<name>A0ABQ1TG58_9GAMM</name>